<evidence type="ECO:0000256" key="20">
    <source>
        <dbReference type="ARBA" id="ARBA00047734"/>
    </source>
</evidence>
<dbReference type="Gene3D" id="3.10.129.10">
    <property type="entry name" value="Hotdog Thioesterase"/>
    <property type="match status" value="1"/>
</dbReference>
<comment type="catalytic activity">
    <reaction evidence="14">
        <text>(9Z)-octadecenoyl-CoA + H2O = (9Z)-octadecenoate + CoA + H(+)</text>
        <dbReference type="Rhea" id="RHEA:40139"/>
        <dbReference type="ChEBI" id="CHEBI:15377"/>
        <dbReference type="ChEBI" id="CHEBI:15378"/>
        <dbReference type="ChEBI" id="CHEBI:30823"/>
        <dbReference type="ChEBI" id="CHEBI:57287"/>
        <dbReference type="ChEBI" id="CHEBI:57387"/>
    </reaction>
    <physiologicalReaction direction="left-to-right" evidence="14">
        <dbReference type="Rhea" id="RHEA:40140"/>
    </physiologicalReaction>
</comment>
<evidence type="ECO:0000256" key="13">
    <source>
        <dbReference type="ARBA" id="ARBA00035852"/>
    </source>
</evidence>
<comment type="subcellular location">
    <subcellularLocation>
        <location evidence="3">Cell projection</location>
        <location evidence="3">Ruffle membrane</location>
    </subcellularLocation>
    <subcellularLocation>
        <location evidence="2">Cytoplasm</location>
    </subcellularLocation>
    <subcellularLocation>
        <location evidence="1">Membrane</location>
        <topology evidence="1">Peripheral membrane protein</topology>
    </subcellularLocation>
</comment>
<evidence type="ECO:0000256" key="3">
    <source>
        <dbReference type="ARBA" id="ARBA00004632"/>
    </source>
</evidence>
<dbReference type="InterPro" id="IPR052365">
    <property type="entry name" value="THEM4/THEM5_acyl-CoA_thioest"/>
</dbReference>
<feature type="domain" description="Thioesterase" evidence="24">
    <location>
        <begin position="133"/>
        <end position="205"/>
    </location>
</feature>
<evidence type="ECO:0000256" key="2">
    <source>
        <dbReference type="ARBA" id="ARBA00004496"/>
    </source>
</evidence>
<evidence type="ECO:0000256" key="15">
    <source>
        <dbReference type="ARBA" id="ARBA00038456"/>
    </source>
</evidence>
<protein>
    <recommendedName>
        <fullName evidence="17">Acyl-coenzyme A thioesterase THEM4</fullName>
        <ecNumber evidence="16">3.1.2.2</ecNumber>
    </recommendedName>
    <alternativeName>
        <fullName evidence="18">Thioesterase superfamily member 4</fullName>
    </alternativeName>
</protein>
<keyword evidence="8" id="KW-0276">Fatty acid metabolism</keyword>
<proteinExistence type="inferred from homology"/>
<evidence type="ECO:0000256" key="1">
    <source>
        <dbReference type="ARBA" id="ARBA00004170"/>
    </source>
</evidence>
<evidence type="ECO:0000256" key="8">
    <source>
        <dbReference type="ARBA" id="ARBA00022832"/>
    </source>
</evidence>
<reference evidence="26" key="1">
    <citation type="journal article" date="2019" name="Int. J. Syst. Evol. Microbiol.">
        <title>The Global Catalogue of Microorganisms (GCM) 10K type strain sequencing project: providing services to taxonomists for standard genome sequencing and annotation.</title>
        <authorList>
            <consortium name="The Broad Institute Genomics Platform"/>
            <consortium name="The Broad Institute Genome Sequencing Center for Infectious Disease"/>
            <person name="Wu L."/>
            <person name="Ma J."/>
        </authorList>
    </citation>
    <scope>NUCLEOTIDE SEQUENCE [LARGE SCALE GENOMIC DNA]</scope>
    <source>
        <strain evidence="26">JCM 17137</strain>
    </source>
</reference>
<evidence type="ECO:0000256" key="7">
    <source>
        <dbReference type="ARBA" id="ARBA00022801"/>
    </source>
</evidence>
<evidence type="ECO:0000256" key="9">
    <source>
        <dbReference type="ARBA" id="ARBA00022946"/>
    </source>
</evidence>
<comment type="catalytic activity">
    <reaction evidence="20">
        <text>hexadecanoyl-CoA + H2O = hexadecanoate + CoA + H(+)</text>
        <dbReference type="Rhea" id="RHEA:16645"/>
        <dbReference type="ChEBI" id="CHEBI:7896"/>
        <dbReference type="ChEBI" id="CHEBI:15377"/>
        <dbReference type="ChEBI" id="CHEBI:15378"/>
        <dbReference type="ChEBI" id="CHEBI:57287"/>
        <dbReference type="ChEBI" id="CHEBI:57379"/>
        <dbReference type="EC" id="3.1.2.2"/>
    </reaction>
    <physiologicalReaction direction="left-to-right" evidence="20">
        <dbReference type="Rhea" id="RHEA:16646"/>
    </physiologicalReaction>
</comment>
<dbReference type="Pfam" id="PF03061">
    <property type="entry name" value="4HBT"/>
    <property type="match status" value="1"/>
</dbReference>
<keyword evidence="4" id="KW-1003">Cell membrane</keyword>
<comment type="catalytic activity">
    <reaction evidence="19">
        <text>octanoyl-CoA + H2O = octanoate + CoA + H(+)</text>
        <dbReference type="Rhea" id="RHEA:30143"/>
        <dbReference type="ChEBI" id="CHEBI:15377"/>
        <dbReference type="ChEBI" id="CHEBI:15378"/>
        <dbReference type="ChEBI" id="CHEBI:25646"/>
        <dbReference type="ChEBI" id="CHEBI:57287"/>
        <dbReference type="ChEBI" id="CHEBI:57386"/>
    </reaction>
    <physiologicalReaction direction="left-to-right" evidence="19">
        <dbReference type="Rhea" id="RHEA:30144"/>
    </physiologicalReaction>
</comment>
<evidence type="ECO:0000256" key="21">
    <source>
        <dbReference type="ARBA" id="ARBA00047969"/>
    </source>
</evidence>
<comment type="catalytic activity">
    <reaction evidence="23">
        <text>tetradecanoyl-CoA + H2O = tetradecanoate + CoA + H(+)</text>
        <dbReference type="Rhea" id="RHEA:40119"/>
        <dbReference type="ChEBI" id="CHEBI:15377"/>
        <dbReference type="ChEBI" id="CHEBI:15378"/>
        <dbReference type="ChEBI" id="CHEBI:30807"/>
        <dbReference type="ChEBI" id="CHEBI:57287"/>
        <dbReference type="ChEBI" id="CHEBI:57385"/>
    </reaction>
    <physiologicalReaction direction="left-to-right" evidence="23">
        <dbReference type="Rhea" id="RHEA:40120"/>
    </physiologicalReaction>
</comment>
<evidence type="ECO:0000259" key="24">
    <source>
        <dbReference type="Pfam" id="PF03061"/>
    </source>
</evidence>
<keyword evidence="7" id="KW-0378">Hydrolase</keyword>
<comment type="catalytic activity">
    <reaction evidence="21">
        <text>decanoyl-CoA + H2O = decanoate + CoA + H(+)</text>
        <dbReference type="Rhea" id="RHEA:40059"/>
        <dbReference type="ChEBI" id="CHEBI:15377"/>
        <dbReference type="ChEBI" id="CHEBI:15378"/>
        <dbReference type="ChEBI" id="CHEBI:27689"/>
        <dbReference type="ChEBI" id="CHEBI:57287"/>
        <dbReference type="ChEBI" id="CHEBI:61430"/>
    </reaction>
    <physiologicalReaction direction="left-to-right" evidence="21">
        <dbReference type="Rhea" id="RHEA:40060"/>
    </physiologicalReaction>
</comment>
<evidence type="ECO:0000256" key="4">
    <source>
        <dbReference type="ARBA" id="ARBA00022475"/>
    </source>
</evidence>
<dbReference type="Proteomes" id="UP001500908">
    <property type="component" value="Unassembled WGS sequence"/>
</dbReference>
<comment type="catalytic activity">
    <reaction evidence="22">
        <text>dodecanoyl-CoA + H2O = dodecanoate + CoA + H(+)</text>
        <dbReference type="Rhea" id="RHEA:30135"/>
        <dbReference type="ChEBI" id="CHEBI:15377"/>
        <dbReference type="ChEBI" id="CHEBI:15378"/>
        <dbReference type="ChEBI" id="CHEBI:18262"/>
        <dbReference type="ChEBI" id="CHEBI:57287"/>
        <dbReference type="ChEBI" id="CHEBI:57375"/>
    </reaction>
    <physiologicalReaction direction="left-to-right" evidence="22">
        <dbReference type="Rhea" id="RHEA:30136"/>
    </physiologicalReaction>
</comment>
<keyword evidence="11" id="KW-0472">Membrane</keyword>
<keyword evidence="5" id="KW-0963">Cytoplasm</keyword>
<evidence type="ECO:0000256" key="22">
    <source>
        <dbReference type="ARBA" id="ARBA00048074"/>
    </source>
</evidence>
<evidence type="ECO:0000256" key="11">
    <source>
        <dbReference type="ARBA" id="ARBA00023136"/>
    </source>
</evidence>
<comment type="caution">
    <text evidence="25">The sequence shown here is derived from an EMBL/GenBank/DDBJ whole genome shotgun (WGS) entry which is preliminary data.</text>
</comment>
<gene>
    <name evidence="25" type="ORF">GCM10022402_23690</name>
</gene>
<evidence type="ECO:0000256" key="12">
    <source>
        <dbReference type="ARBA" id="ARBA00023273"/>
    </source>
</evidence>
<keyword evidence="12" id="KW-0966">Cell projection</keyword>
<dbReference type="PANTHER" id="PTHR12418">
    <property type="entry name" value="ACYL-COENZYME A THIOESTERASE THEM4"/>
    <property type="match status" value="1"/>
</dbReference>
<evidence type="ECO:0000256" key="14">
    <source>
        <dbReference type="ARBA" id="ARBA00037002"/>
    </source>
</evidence>
<sequence>MTVQTQPDAALPDPADFGFSVIAEDDLPPELLALAEQVRHLVEAVAHTDVEREELVAARGMVEALTERLNARRRDTTTVLKEESPQARAEYSTVINAVSGDTNPAAPPLSLERTDDGLRGEVTLSGAYQGPPGAAHGGWVAALLDQALGAAAGAAGMPGLTANLNVDFHEITPLNEPLSVEARVTGTERRKVFVSGEIRHNGQVTATGTAIMVRLAL</sequence>
<evidence type="ECO:0000256" key="17">
    <source>
        <dbReference type="ARBA" id="ARBA00040123"/>
    </source>
</evidence>
<keyword evidence="9" id="KW-0809">Transit peptide</keyword>
<dbReference type="CDD" id="cd03443">
    <property type="entry name" value="PaaI_thioesterase"/>
    <property type="match status" value="1"/>
</dbReference>
<evidence type="ECO:0000313" key="25">
    <source>
        <dbReference type="EMBL" id="GAA3743276.1"/>
    </source>
</evidence>
<evidence type="ECO:0000256" key="18">
    <source>
        <dbReference type="ARBA" id="ARBA00043210"/>
    </source>
</evidence>
<evidence type="ECO:0000256" key="23">
    <source>
        <dbReference type="ARBA" id="ARBA00048180"/>
    </source>
</evidence>
<evidence type="ECO:0000256" key="19">
    <source>
        <dbReference type="ARBA" id="ARBA00047588"/>
    </source>
</evidence>
<evidence type="ECO:0000256" key="16">
    <source>
        <dbReference type="ARBA" id="ARBA00038848"/>
    </source>
</evidence>
<accession>A0ABP7FQ05</accession>
<name>A0ABP7FQ05_9ACTN</name>
<dbReference type="EMBL" id="BAABDD010000009">
    <property type="protein sequence ID" value="GAA3743276.1"/>
    <property type="molecule type" value="Genomic_DNA"/>
</dbReference>
<evidence type="ECO:0000256" key="6">
    <source>
        <dbReference type="ARBA" id="ARBA00022703"/>
    </source>
</evidence>
<dbReference type="InterPro" id="IPR029069">
    <property type="entry name" value="HotDog_dom_sf"/>
</dbReference>
<dbReference type="EC" id="3.1.2.2" evidence="16"/>
<dbReference type="SUPFAM" id="SSF54637">
    <property type="entry name" value="Thioesterase/thiol ester dehydrase-isomerase"/>
    <property type="match status" value="1"/>
</dbReference>
<comment type="similarity">
    <text evidence="15">Belongs to the THEM4/THEM5 thioesterase family.</text>
</comment>
<evidence type="ECO:0000313" key="26">
    <source>
        <dbReference type="Proteomes" id="UP001500908"/>
    </source>
</evidence>
<keyword evidence="6" id="KW-0053">Apoptosis</keyword>
<comment type="catalytic activity">
    <reaction evidence="13">
        <text>(5Z,8Z,11Z,14Z)-eicosatetraenoyl-CoA + H2O = (5Z,8Z,11Z,14Z)-eicosatetraenoate + CoA + H(+)</text>
        <dbReference type="Rhea" id="RHEA:40151"/>
        <dbReference type="ChEBI" id="CHEBI:15377"/>
        <dbReference type="ChEBI" id="CHEBI:15378"/>
        <dbReference type="ChEBI" id="CHEBI:32395"/>
        <dbReference type="ChEBI" id="CHEBI:57287"/>
        <dbReference type="ChEBI" id="CHEBI:57368"/>
    </reaction>
    <physiologicalReaction direction="left-to-right" evidence="13">
        <dbReference type="Rhea" id="RHEA:40152"/>
    </physiologicalReaction>
</comment>
<dbReference type="PANTHER" id="PTHR12418:SF19">
    <property type="entry name" value="ACYL-COENZYME A THIOESTERASE THEM4"/>
    <property type="match status" value="1"/>
</dbReference>
<evidence type="ECO:0000256" key="10">
    <source>
        <dbReference type="ARBA" id="ARBA00023098"/>
    </source>
</evidence>
<dbReference type="RefSeq" id="WP_344970889.1">
    <property type="nucleotide sequence ID" value="NZ_BAABDD010000009.1"/>
</dbReference>
<organism evidence="25 26">
    <name type="scientific">Salinactinospora qingdaonensis</name>
    <dbReference type="NCBI Taxonomy" id="702744"/>
    <lineage>
        <taxon>Bacteria</taxon>
        <taxon>Bacillati</taxon>
        <taxon>Actinomycetota</taxon>
        <taxon>Actinomycetes</taxon>
        <taxon>Streptosporangiales</taxon>
        <taxon>Nocardiopsidaceae</taxon>
        <taxon>Salinactinospora</taxon>
    </lineage>
</organism>
<dbReference type="InterPro" id="IPR006683">
    <property type="entry name" value="Thioestr_dom"/>
</dbReference>
<evidence type="ECO:0000256" key="5">
    <source>
        <dbReference type="ARBA" id="ARBA00022490"/>
    </source>
</evidence>
<keyword evidence="10" id="KW-0443">Lipid metabolism</keyword>
<keyword evidence="26" id="KW-1185">Reference proteome</keyword>